<sequence>MHNSKEFKRRFDIKQRLLEESGAFLTSENLSRLEAAFGENGNLDRTTVENIIDEILTEQNELFS</sequence>
<gene>
    <name evidence="1" type="ORF">DN757_01975</name>
</gene>
<reference evidence="1 2" key="1">
    <citation type="submission" date="2018-06" db="EMBL/GenBank/DDBJ databases">
        <title>Isolation of heavy metals resistant Paenibacillus silvae NC2 from Gold-Copper mine in ZiJin, China.</title>
        <authorList>
            <person name="Xu J."/>
            <person name="Mazhar H.S."/>
            <person name="Rensing C."/>
        </authorList>
    </citation>
    <scope>NUCLEOTIDE SEQUENCE [LARGE SCALE GENOMIC DNA]</scope>
    <source>
        <strain evidence="1 2">NC2</strain>
    </source>
</reference>
<evidence type="ECO:0000313" key="2">
    <source>
        <dbReference type="Proteomes" id="UP000249204"/>
    </source>
</evidence>
<protein>
    <submittedName>
        <fullName evidence="1">Uncharacterized protein</fullName>
    </submittedName>
</protein>
<comment type="caution">
    <text evidence="1">The sequence shown here is derived from an EMBL/GenBank/DDBJ whole genome shotgun (WGS) entry which is preliminary data.</text>
</comment>
<dbReference type="RefSeq" id="WP_111268597.1">
    <property type="nucleotide sequence ID" value="NZ_QKWW01000006.1"/>
</dbReference>
<dbReference type="EMBL" id="QKWW01000006">
    <property type="protein sequence ID" value="PZT57446.1"/>
    <property type="molecule type" value="Genomic_DNA"/>
</dbReference>
<dbReference type="AlphaFoldDB" id="A0A2W6PGZ5"/>
<accession>A0A2W6PGZ5</accession>
<dbReference type="Proteomes" id="UP000249204">
    <property type="component" value="Unassembled WGS sequence"/>
</dbReference>
<proteinExistence type="predicted"/>
<name>A0A2W6PGZ5_9BACL</name>
<organism evidence="1 2">
    <name type="scientific">Paenibacillus silvae</name>
    <dbReference type="NCBI Taxonomy" id="1325358"/>
    <lineage>
        <taxon>Bacteria</taxon>
        <taxon>Bacillati</taxon>
        <taxon>Bacillota</taxon>
        <taxon>Bacilli</taxon>
        <taxon>Bacillales</taxon>
        <taxon>Paenibacillaceae</taxon>
        <taxon>Paenibacillus</taxon>
    </lineage>
</organism>
<evidence type="ECO:0000313" key="1">
    <source>
        <dbReference type="EMBL" id="PZT57446.1"/>
    </source>
</evidence>